<feature type="repeat" description="WD" evidence="5">
    <location>
        <begin position="1127"/>
        <end position="1158"/>
    </location>
</feature>
<feature type="domain" description="OmpR/PhoB-type" evidence="6">
    <location>
        <begin position="24"/>
        <end position="97"/>
    </location>
</feature>
<dbReference type="InterPro" id="IPR036388">
    <property type="entry name" value="WH-like_DNA-bd_sf"/>
</dbReference>
<comment type="similarity">
    <text evidence="1">Belongs to the AfsR/DnrI/RedD regulatory family.</text>
</comment>
<protein>
    <recommendedName>
        <fullName evidence="10">WD40 repeat protein</fullName>
    </recommendedName>
</protein>
<dbReference type="SMART" id="SM00862">
    <property type="entry name" value="Trans_reg_C"/>
    <property type="match status" value="1"/>
</dbReference>
<dbReference type="InterPro" id="IPR005158">
    <property type="entry name" value="BTAD"/>
</dbReference>
<evidence type="ECO:0000256" key="1">
    <source>
        <dbReference type="ARBA" id="ARBA00005820"/>
    </source>
</evidence>
<sequence>MIGAESLIAVEFRVLGTLQVIDGDGPVSIGNAHKCRLVLAALLARADRPAPSGWLVEAVWGDDPPMSAQRNLQLYLHRLRRTLGTETISRAPGGYTALTGGDLDALRFERLAAEARREPDDAEASELLRRALAEWRGVAFAEFTDSAILVDEAARLEQLRLASYESLAEAGLRLGRTGPMIPELGRLVREHPYREGTAGLYMAALYRDGRQAEALEVFRTVRARLAEELGVDPGPQLTRVHEAILNSEEVDLWPPPARRVTLPQGGGPYLGLATYQPEDSTRFFGRERLTGRLAELVGTLPLVGVFGASGSGKSSLIRAGLIARLAREDGRWTPVLFTPAERPLTALAAAVQDLTGESPDRLAKEILEDPGALAAALPDGGPRVLLVADQFEEAYTLCADDAERGAFIDALLAARGKATIVLGVRADFLARVSEHAGLVEALDGAQLIVGPPAAAELRAIATGPAERAGLTLEPALLAAVVADAGGGPGALPLVSHALLETWRGSRGRELSLAAYLAAKGVHGAVAETAERVYGELDPADQGTVRQIFLRLTALGDGTEDTRRPISRAELTGLAAAHVLTAILDRLAAEHLVVLGDDRVELGHEALIRAWPRLRGWLGEDRAELEVHRRLTQAARNWELLGRDAGALYRGAPLHAALRWAAERPGELNRAERTFLQTARAAEATEIRTVRRQNRRLTRLLAVGAAVLLLAVAAGAVALDQRSEAAHRQKVERAHQLALTARALLETDPDRAGLLAVEARRLFPDAETGGALISAASAAQRSTTLRTGSRSIWSCAFSPDGTRLAVSDSDGDVSVWDTATARRVALFTDHRDHMAAGEATYARALAFSRDGRLLAGVARVPSAGVARGSVAVWDLTAGRAAHFRSLPAVGGGMTLSPDGRILAYTTGQGEITLLDWKPGTTRTITYRNGGAPGSLAFSGDGRLLVSADGDGGPRIWNAATLRPAGRIDMPGAQNIRFDTGGRWLATENEKTGVRLWELAGGRFSPRTSLPREDPYRWATSAPSADRRLAIADENGLVTLWDGTGPVRSFQDRGRAETTSVALSSDGSWLASSGLGGTVILRRLGSAFRWHSGEITDLDASPDGRTIASSSADGSAALWDASGTLIRTFPGHRDRVEALAFAPDGAHLATVTRDHALSFWPTGPGPRLWERPYPGFGTSTDVAFQPAGSLLMTAAMGRHRWSVADPGHPEPSPLTDSLALITGLSYSPDGRVLATASPTGGLSLWDAVTDTRLRTIVTGQGTVADVAFAPGGGEIATAGADLTVRLWNPGTGAGTAVLRGHTAPVQAVAFSRDGRLLASAGHDSTIIVWDLSTRRQVLRLTGHQGRVQALAFTGSGDLVSGGADRRIIRWRLDPEAAATAVCAGISCPKP</sequence>
<feature type="repeat" description="WD" evidence="5">
    <location>
        <begin position="1338"/>
        <end position="1378"/>
    </location>
</feature>
<dbReference type="PROSITE" id="PS50294">
    <property type="entry name" value="WD_REPEATS_REGION"/>
    <property type="match status" value="5"/>
</dbReference>
<feature type="domain" description="Bacterial transcriptional activator" evidence="7">
    <location>
        <begin position="103"/>
        <end position="245"/>
    </location>
</feature>
<dbReference type="SMART" id="SM01043">
    <property type="entry name" value="BTAD"/>
    <property type="match status" value="1"/>
</dbReference>
<evidence type="ECO:0000256" key="4">
    <source>
        <dbReference type="ARBA" id="ARBA00023125"/>
    </source>
</evidence>
<dbReference type="Gene3D" id="2.130.10.10">
    <property type="entry name" value="YVTN repeat-like/Quinoprotein amine dehydrogenase"/>
    <property type="match status" value="4"/>
</dbReference>
<accession>A0ABP6QKM8</accession>
<dbReference type="Gene3D" id="1.25.40.10">
    <property type="entry name" value="Tetratricopeptide repeat domain"/>
    <property type="match status" value="1"/>
</dbReference>
<dbReference type="InterPro" id="IPR001680">
    <property type="entry name" value="WD40_rpt"/>
</dbReference>
<dbReference type="SUPFAM" id="SSF48452">
    <property type="entry name" value="TPR-like"/>
    <property type="match status" value="1"/>
</dbReference>
<evidence type="ECO:0000256" key="3">
    <source>
        <dbReference type="ARBA" id="ARBA00022737"/>
    </source>
</evidence>
<evidence type="ECO:0000256" key="5">
    <source>
        <dbReference type="PROSITE-ProRule" id="PRU00221"/>
    </source>
</evidence>
<feature type="repeat" description="WD" evidence="5">
    <location>
        <begin position="1296"/>
        <end position="1337"/>
    </location>
</feature>
<dbReference type="SUPFAM" id="SSF52540">
    <property type="entry name" value="P-loop containing nucleoside triphosphate hydrolases"/>
    <property type="match status" value="1"/>
</dbReference>
<reference evidence="9" key="1">
    <citation type="journal article" date="2019" name="Int. J. Syst. Evol. Microbiol.">
        <title>The Global Catalogue of Microorganisms (GCM) 10K type strain sequencing project: providing services to taxonomists for standard genome sequencing and annotation.</title>
        <authorList>
            <consortium name="The Broad Institute Genomics Platform"/>
            <consortium name="The Broad Institute Genome Sequencing Center for Infectious Disease"/>
            <person name="Wu L."/>
            <person name="Ma J."/>
        </authorList>
    </citation>
    <scope>NUCLEOTIDE SEQUENCE [LARGE SCALE GENOMIC DNA]</scope>
    <source>
        <strain evidence="9">JCM 9377</strain>
    </source>
</reference>
<evidence type="ECO:0000313" key="9">
    <source>
        <dbReference type="Proteomes" id="UP001501237"/>
    </source>
</evidence>
<feature type="repeat" description="WD" evidence="5">
    <location>
        <begin position="784"/>
        <end position="825"/>
    </location>
</feature>
<feature type="repeat" description="WD" evidence="5">
    <location>
        <begin position="1086"/>
        <end position="1118"/>
    </location>
</feature>
<evidence type="ECO:0000256" key="2">
    <source>
        <dbReference type="ARBA" id="ARBA00022574"/>
    </source>
</evidence>
<feature type="repeat" description="WD" evidence="5">
    <location>
        <begin position="933"/>
        <end position="956"/>
    </location>
</feature>
<dbReference type="InterPro" id="IPR016032">
    <property type="entry name" value="Sig_transdc_resp-reg_C-effctor"/>
</dbReference>
<dbReference type="InterPro" id="IPR001867">
    <property type="entry name" value="OmpR/PhoB-type_DNA-bd"/>
</dbReference>
<dbReference type="PROSITE" id="PS00678">
    <property type="entry name" value="WD_REPEATS_1"/>
    <property type="match status" value="1"/>
</dbReference>
<dbReference type="PANTHER" id="PTHR19879">
    <property type="entry name" value="TRANSCRIPTION INITIATION FACTOR TFIID"/>
    <property type="match status" value="1"/>
</dbReference>
<comment type="caution">
    <text evidence="8">The sequence shown here is derived from an EMBL/GenBank/DDBJ whole genome shotgun (WGS) entry which is preliminary data.</text>
</comment>
<dbReference type="InterPro" id="IPR011990">
    <property type="entry name" value="TPR-like_helical_dom_sf"/>
</dbReference>
<evidence type="ECO:0008006" key="10">
    <source>
        <dbReference type="Google" id="ProtNLM"/>
    </source>
</evidence>
<dbReference type="Pfam" id="PF00400">
    <property type="entry name" value="WD40"/>
    <property type="match status" value="9"/>
</dbReference>
<dbReference type="SMART" id="SM00320">
    <property type="entry name" value="WD40"/>
    <property type="match status" value="11"/>
</dbReference>
<dbReference type="CDD" id="cd00200">
    <property type="entry name" value="WD40"/>
    <property type="match status" value="1"/>
</dbReference>
<dbReference type="InterPro" id="IPR011047">
    <property type="entry name" value="Quinoprotein_ADH-like_sf"/>
</dbReference>
<proteinExistence type="inferred from homology"/>
<feature type="repeat" description="WD" evidence="5">
    <location>
        <begin position="1254"/>
        <end position="1286"/>
    </location>
</feature>
<dbReference type="InterPro" id="IPR015943">
    <property type="entry name" value="WD40/YVTN_repeat-like_dom_sf"/>
</dbReference>
<keyword evidence="9" id="KW-1185">Reference proteome</keyword>
<dbReference type="SUPFAM" id="SSF50998">
    <property type="entry name" value="Quinoprotein alcohol dehydrogenase-like"/>
    <property type="match status" value="3"/>
</dbReference>
<gene>
    <name evidence="8" type="ORF">GCM10010468_65910</name>
</gene>
<dbReference type="InterPro" id="IPR049052">
    <property type="entry name" value="nSTAND1"/>
</dbReference>
<dbReference type="CDD" id="cd15831">
    <property type="entry name" value="BTAD"/>
    <property type="match status" value="1"/>
</dbReference>
<dbReference type="SUPFAM" id="SSF46894">
    <property type="entry name" value="C-terminal effector domain of the bipartite response regulators"/>
    <property type="match status" value="1"/>
</dbReference>
<dbReference type="EMBL" id="BAAAUV010000024">
    <property type="protein sequence ID" value="GAA3233352.1"/>
    <property type="molecule type" value="Genomic_DNA"/>
</dbReference>
<dbReference type="Proteomes" id="UP001501237">
    <property type="component" value="Unassembled WGS sequence"/>
</dbReference>
<keyword evidence="3" id="KW-0677">Repeat</keyword>
<evidence type="ECO:0000313" key="8">
    <source>
        <dbReference type="EMBL" id="GAA3233352.1"/>
    </source>
</evidence>
<dbReference type="InterPro" id="IPR019775">
    <property type="entry name" value="WD40_repeat_CS"/>
</dbReference>
<keyword evidence="2 5" id="KW-0853">WD repeat</keyword>
<feature type="repeat" description="WD" evidence="5">
    <location>
        <begin position="1212"/>
        <end position="1253"/>
    </location>
</feature>
<dbReference type="Pfam" id="PF20703">
    <property type="entry name" value="nSTAND1"/>
    <property type="match status" value="1"/>
</dbReference>
<dbReference type="Pfam" id="PF03704">
    <property type="entry name" value="BTAD"/>
    <property type="match status" value="1"/>
</dbReference>
<evidence type="ECO:0000259" key="7">
    <source>
        <dbReference type="SMART" id="SM01043"/>
    </source>
</evidence>
<dbReference type="PANTHER" id="PTHR19879:SF9">
    <property type="entry name" value="TRANSCRIPTION INITIATION FACTOR TFIID SUBUNIT 5"/>
    <property type="match status" value="1"/>
</dbReference>
<evidence type="ECO:0000259" key="6">
    <source>
        <dbReference type="SMART" id="SM00862"/>
    </source>
</evidence>
<dbReference type="PROSITE" id="PS50082">
    <property type="entry name" value="WD_REPEATS_2"/>
    <property type="match status" value="8"/>
</dbReference>
<dbReference type="InterPro" id="IPR027417">
    <property type="entry name" value="P-loop_NTPase"/>
</dbReference>
<organism evidence="8 9">
    <name type="scientific">Actinocorallia longicatena</name>
    <dbReference type="NCBI Taxonomy" id="111803"/>
    <lineage>
        <taxon>Bacteria</taxon>
        <taxon>Bacillati</taxon>
        <taxon>Actinomycetota</taxon>
        <taxon>Actinomycetes</taxon>
        <taxon>Streptosporangiales</taxon>
        <taxon>Thermomonosporaceae</taxon>
        <taxon>Actinocorallia</taxon>
    </lineage>
</organism>
<keyword evidence="4" id="KW-0238">DNA-binding</keyword>
<dbReference type="Gene3D" id="1.10.10.10">
    <property type="entry name" value="Winged helix-like DNA-binding domain superfamily/Winged helix DNA-binding domain"/>
    <property type="match status" value="1"/>
</dbReference>
<name>A0ABP6QKM8_9ACTN</name>